<dbReference type="AlphaFoldDB" id="A0A1M5F9T2"/>
<dbReference type="STRING" id="634436.SAMN05216361_0745"/>
<organism evidence="2 3">
    <name type="scientific">Marisediminitalea aggregata</name>
    <dbReference type="NCBI Taxonomy" id="634436"/>
    <lineage>
        <taxon>Bacteria</taxon>
        <taxon>Pseudomonadati</taxon>
        <taxon>Pseudomonadota</taxon>
        <taxon>Gammaproteobacteria</taxon>
        <taxon>Alteromonadales</taxon>
        <taxon>Alteromonadaceae</taxon>
        <taxon>Marisediminitalea</taxon>
    </lineage>
</organism>
<evidence type="ECO:0000313" key="3">
    <source>
        <dbReference type="Proteomes" id="UP000184520"/>
    </source>
</evidence>
<accession>A0A1M5F9T2</accession>
<name>A0A1M5F9T2_9ALTE</name>
<proteinExistence type="predicted"/>
<sequence>MGANLNMNQQQYTSGLGKQSVVPPEVKGWNWGAFLLNWIWGIGNSTYIALLMFVPLVNIFMFFILGAKGNEWAWKNRTWRDVEHFKQTQKSWRNAGFILWLVVFPLFFTLIGNMLKGDAFEQSLTAISQHADVVDVIGEPIEAGYFVTGSIRTSGSNGEAYLQYSLSGPKGEAEAYVQAYKDMDVWVLHNVIVHWPESDTRIQVVTPVE</sequence>
<keyword evidence="1" id="KW-0472">Membrane</keyword>
<dbReference type="EMBL" id="FQWD01000001">
    <property type="protein sequence ID" value="SHF88360.1"/>
    <property type="molecule type" value="Genomic_DNA"/>
</dbReference>
<keyword evidence="1" id="KW-0812">Transmembrane</keyword>
<feature type="transmembrane region" description="Helical" evidence="1">
    <location>
        <begin position="95"/>
        <end position="115"/>
    </location>
</feature>
<dbReference type="InterPro" id="IPR014807">
    <property type="entry name" value="Coa1"/>
</dbReference>
<dbReference type="Pfam" id="PF08695">
    <property type="entry name" value="Coa1"/>
    <property type="match status" value="1"/>
</dbReference>
<gene>
    <name evidence="2" type="ORF">SAMN05216361_0745</name>
</gene>
<keyword evidence="3" id="KW-1185">Reference proteome</keyword>
<dbReference type="Proteomes" id="UP000184520">
    <property type="component" value="Unassembled WGS sequence"/>
</dbReference>
<evidence type="ECO:0000313" key="2">
    <source>
        <dbReference type="EMBL" id="SHF88360.1"/>
    </source>
</evidence>
<evidence type="ECO:0000256" key="1">
    <source>
        <dbReference type="SAM" id="Phobius"/>
    </source>
</evidence>
<reference evidence="3" key="1">
    <citation type="submission" date="2016-11" db="EMBL/GenBank/DDBJ databases">
        <authorList>
            <person name="Varghese N."/>
            <person name="Submissions S."/>
        </authorList>
    </citation>
    <scope>NUCLEOTIDE SEQUENCE [LARGE SCALE GENOMIC DNA]</scope>
    <source>
        <strain evidence="3">CGMCC 1.8995</strain>
    </source>
</reference>
<feature type="transmembrane region" description="Helical" evidence="1">
    <location>
        <begin position="47"/>
        <end position="67"/>
    </location>
</feature>
<protein>
    <submittedName>
        <fullName evidence="2">Cytochrome oxidase complex assembly protein 1</fullName>
    </submittedName>
</protein>
<keyword evidence="1" id="KW-1133">Transmembrane helix</keyword>